<keyword evidence="5 6" id="KW-0949">S-adenosyl-L-methionine</keyword>
<dbReference type="SUPFAM" id="SSF53790">
    <property type="entry name" value="Tetrapyrrole methylase"/>
    <property type="match status" value="1"/>
</dbReference>
<proteinExistence type="inferred from homology"/>
<name>A0A0D6PCA0_9PROT</name>
<comment type="catalytic activity">
    <reaction evidence="6">
        <text>cytidine(1402) in 16S rRNA + S-adenosyl-L-methionine = 2'-O-methylcytidine(1402) in 16S rRNA + S-adenosyl-L-homocysteine + H(+)</text>
        <dbReference type="Rhea" id="RHEA:42924"/>
        <dbReference type="Rhea" id="RHEA-COMP:10285"/>
        <dbReference type="Rhea" id="RHEA-COMP:10286"/>
        <dbReference type="ChEBI" id="CHEBI:15378"/>
        <dbReference type="ChEBI" id="CHEBI:57856"/>
        <dbReference type="ChEBI" id="CHEBI:59789"/>
        <dbReference type="ChEBI" id="CHEBI:74495"/>
        <dbReference type="ChEBI" id="CHEBI:82748"/>
        <dbReference type="EC" id="2.1.1.198"/>
    </reaction>
</comment>
<keyword evidence="4 6" id="KW-0808">Transferase</keyword>
<dbReference type="Pfam" id="PF23016">
    <property type="entry name" value="RsmI_C"/>
    <property type="match status" value="1"/>
</dbReference>
<feature type="domain" description="RsmI HTH" evidence="8">
    <location>
        <begin position="241"/>
        <end position="282"/>
    </location>
</feature>
<dbReference type="InterPro" id="IPR018063">
    <property type="entry name" value="SAM_MeTrfase_RsmI_CS"/>
</dbReference>
<dbReference type="Proteomes" id="UP000032668">
    <property type="component" value="Unassembled WGS sequence"/>
</dbReference>
<accession>A0A0D6PCA0</accession>
<dbReference type="Gene3D" id="3.30.950.10">
    <property type="entry name" value="Methyltransferase, Cobalt-precorrin-4 Transmethylase, Domain 2"/>
    <property type="match status" value="1"/>
</dbReference>
<protein>
    <recommendedName>
        <fullName evidence="6">Ribosomal RNA small subunit methyltransferase I</fullName>
        <ecNumber evidence="6">2.1.1.198</ecNumber>
    </recommendedName>
    <alternativeName>
        <fullName evidence="6">16S rRNA 2'-O-ribose C1402 methyltransferase</fullName>
    </alternativeName>
    <alternativeName>
        <fullName evidence="6">rRNA (cytidine-2'-O-)-methyltransferase RsmI</fullName>
    </alternativeName>
</protein>
<feature type="domain" description="Tetrapyrrole methylase" evidence="7">
    <location>
        <begin position="11"/>
        <end position="214"/>
    </location>
</feature>
<comment type="subcellular location">
    <subcellularLocation>
        <location evidence="6">Cytoplasm</location>
    </subcellularLocation>
</comment>
<comment type="caution">
    <text evidence="9">The sequence shown here is derived from an EMBL/GenBank/DDBJ whole genome shotgun (WGS) entry which is preliminary data.</text>
</comment>
<evidence type="ECO:0000259" key="7">
    <source>
        <dbReference type="Pfam" id="PF00590"/>
    </source>
</evidence>
<dbReference type="FunFam" id="3.40.1010.10:FF:000007">
    <property type="entry name" value="Ribosomal RNA small subunit methyltransferase I"/>
    <property type="match status" value="1"/>
</dbReference>
<sequence length="285" mass="29598">MAQAGLVLPALVLVSTPIGNLQDLSARAKQALAAADAILCEDTRTSAVLLRAHGIGGKCIALHEHNEAAILPKLIESMQSGQRFALISDAGTPLVSDPGYRLVRAAIEAGLSVSGVPGPNAAILALTLSGQPPQPFLFTGFVPPKSGARQGAFAKLRGAELAGLSATHVFYEAPHRLAAFLEDALAAFGPRQAAVCRELTKHFEEVRRGTLAELTAHYMAEQARGEIVVVIGPPGDETTNAESLDEALMTALKSMSVKDAAAAVAAATGLPKKQVYKRALELAGS</sequence>
<evidence type="ECO:0000313" key="10">
    <source>
        <dbReference type="Proteomes" id="UP000032668"/>
    </source>
</evidence>
<dbReference type="EMBL" id="BANC01000020">
    <property type="protein sequence ID" value="GAN79385.1"/>
    <property type="molecule type" value="Genomic_DNA"/>
</dbReference>
<comment type="function">
    <text evidence="6">Catalyzes the 2'-O-methylation of the ribose of cytidine 1402 (C1402) in 16S rRNA.</text>
</comment>
<dbReference type="HAMAP" id="MF_01877">
    <property type="entry name" value="16SrRNA_methyltr_I"/>
    <property type="match status" value="1"/>
</dbReference>
<organism evidence="9 10">
    <name type="scientific">Acidocella aminolytica 101 = DSM 11237</name>
    <dbReference type="NCBI Taxonomy" id="1120923"/>
    <lineage>
        <taxon>Bacteria</taxon>
        <taxon>Pseudomonadati</taxon>
        <taxon>Pseudomonadota</taxon>
        <taxon>Alphaproteobacteria</taxon>
        <taxon>Acetobacterales</taxon>
        <taxon>Acidocellaceae</taxon>
        <taxon>Acidocella</taxon>
    </lineage>
</organism>
<dbReference type="Gene3D" id="3.40.1010.10">
    <property type="entry name" value="Cobalt-precorrin-4 Transmethylase, Domain 1"/>
    <property type="match status" value="1"/>
</dbReference>
<dbReference type="PIRSF" id="PIRSF005917">
    <property type="entry name" value="MTase_YraL"/>
    <property type="match status" value="1"/>
</dbReference>
<dbReference type="NCBIfam" id="TIGR00096">
    <property type="entry name" value="16S rRNA (cytidine(1402)-2'-O)-methyltransferase"/>
    <property type="match status" value="1"/>
</dbReference>
<dbReference type="InterPro" id="IPR000878">
    <property type="entry name" value="4pyrrol_Mease"/>
</dbReference>
<evidence type="ECO:0000259" key="8">
    <source>
        <dbReference type="Pfam" id="PF23016"/>
    </source>
</evidence>
<keyword evidence="2 6" id="KW-0698">rRNA processing</keyword>
<keyword evidence="10" id="KW-1185">Reference proteome</keyword>
<dbReference type="InterPro" id="IPR014776">
    <property type="entry name" value="4pyrrole_Mease_sub2"/>
</dbReference>
<evidence type="ECO:0000256" key="1">
    <source>
        <dbReference type="ARBA" id="ARBA00022490"/>
    </source>
</evidence>
<evidence type="ECO:0000313" key="9">
    <source>
        <dbReference type="EMBL" id="GAN79385.1"/>
    </source>
</evidence>
<keyword evidence="1 6" id="KW-0963">Cytoplasm</keyword>
<evidence type="ECO:0000256" key="3">
    <source>
        <dbReference type="ARBA" id="ARBA00022603"/>
    </source>
</evidence>
<dbReference type="InterPro" id="IPR014777">
    <property type="entry name" value="4pyrrole_Mease_sub1"/>
</dbReference>
<dbReference type="CDD" id="cd11648">
    <property type="entry name" value="RsmI"/>
    <property type="match status" value="1"/>
</dbReference>
<dbReference type="PANTHER" id="PTHR46111">
    <property type="entry name" value="RIBOSOMAL RNA SMALL SUBUNIT METHYLTRANSFERASE I"/>
    <property type="match status" value="1"/>
</dbReference>
<dbReference type="GO" id="GO:0005737">
    <property type="term" value="C:cytoplasm"/>
    <property type="evidence" value="ECO:0007669"/>
    <property type="project" value="UniProtKB-SubCell"/>
</dbReference>
<dbReference type="STRING" id="1120923.SAMN02746095_00381"/>
<dbReference type="InterPro" id="IPR008189">
    <property type="entry name" value="rRNA_ssu_MeTfrase_I"/>
</dbReference>
<dbReference type="InterPro" id="IPR035996">
    <property type="entry name" value="4pyrrol_Methylase_sf"/>
</dbReference>
<comment type="similarity">
    <text evidence="6">Belongs to the methyltransferase superfamily. RsmI family.</text>
</comment>
<dbReference type="Pfam" id="PF00590">
    <property type="entry name" value="TP_methylase"/>
    <property type="match status" value="1"/>
</dbReference>
<evidence type="ECO:0000256" key="5">
    <source>
        <dbReference type="ARBA" id="ARBA00022691"/>
    </source>
</evidence>
<evidence type="ECO:0000256" key="2">
    <source>
        <dbReference type="ARBA" id="ARBA00022552"/>
    </source>
</evidence>
<dbReference type="GO" id="GO:0070677">
    <property type="term" value="F:rRNA (cytosine-2'-O-)-methyltransferase activity"/>
    <property type="evidence" value="ECO:0007669"/>
    <property type="project" value="UniProtKB-UniRule"/>
</dbReference>
<evidence type="ECO:0000256" key="6">
    <source>
        <dbReference type="HAMAP-Rule" id="MF_01877"/>
    </source>
</evidence>
<dbReference type="InterPro" id="IPR053910">
    <property type="entry name" value="RsmI_HTH"/>
</dbReference>
<reference evidence="9 10" key="1">
    <citation type="submission" date="2012-11" db="EMBL/GenBank/DDBJ databases">
        <title>Whole genome sequence of Acidocella aminolytica 101 = DSM 11237.</title>
        <authorList>
            <person name="Azuma Y."/>
            <person name="Higashiura N."/>
            <person name="Hirakawa H."/>
            <person name="Matsushita K."/>
        </authorList>
    </citation>
    <scope>NUCLEOTIDE SEQUENCE [LARGE SCALE GENOMIC DNA]</scope>
    <source>
        <strain evidence="10">101 / DSM 11237</strain>
    </source>
</reference>
<dbReference type="PANTHER" id="PTHR46111:SF1">
    <property type="entry name" value="RIBOSOMAL RNA SMALL SUBUNIT METHYLTRANSFERASE I"/>
    <property type="match status" value="1"/>
</dbReference>
<gene>
    <name evidence="6" type="primary">rsmI</name>
    <name evidence="9" type="ORF">Aam_020_149</name>
</gene>
<keyword evidence="3 6" id="KW-0489">Methyltransferase</keyword>
<dbReference type="EC" id="2.1.1.198" evidence="6"/>
<dbReference type="AlphaFoldDB" id="A0A0D6PCA0"/>
<dbReference type="PROSITE" id="PS01296">
    <property type="entry name" value="RSMI"/>
    <property type="match status" value="1"/>
</dbReference>
<evidence type="ECO:0000256" key="4">
    <source>
        <dbReference type="ARBA" id="ARBA00022679"/>
    </source>
</evidence>